<gene>
    <name evidence="1" type="ORF">FWILDA_LOCUS14371</name>
</gene>
<evidence type="ECO:0000313" key="1">
    <source>
        <dbReference type="EMBL" id="CAI2190027.1"/>
    </source>
</evidence>
<proteinExistence type="predicted"/>
<reference evidence="1" key="1">
    <citation type="submission" date="2022-08" db="EMBL/GenBank/DDBJ databases">
        <authorList>
            <person name="Kallberg Y."/>
            <person name="Tangrot J."/>
            <person name="Rosling A."/>
        </authorList>
    </citation>
    <scope>NUCLEOTIDE SEQUENCE</scope>
    <source>
        <strain evidence="1">Wild A</strain>
    </source>
</reference>
<dbReference type="EMBL" id="CAMKVN010006199">
    <property type="protein sequence ID" value="CAI2190027.1"/>
    <property type="molecule type" value="Genomic_DNA"/>
</dbReference>
<evidence type="ECO:0000313" key="2">
    <source>
        <dbReference type="Proteomes" id="UP001153678"/>
    </source>
</evidence>
<name>A0A9W4T2E3_9GLOM</name>
<protein>
    <submittedName>
        <fullName evidence="1">17665_t:CDS:1</fullName>
    </submittedName>
</protein>
<keyword evidence="2" id="KW-1185">Reference proteome</keyword>
<organism evidence="1 2">
    <name type="scientific">Funneliformis geosporum</name>
    <dbReference type="NCBI Taxonomy" id="1117311"/>
    <lineage>
        <taxon>Eukaryota</taxon>
        <taxon>Fungi</taxon>
        <taxon>Fungi incertae sedis</taxon>
        <taxon>Mucoromycota</taxon>
        <taxon>Glomeromycotina</taxon>
        <taxon>Glomeromycetes</taxon>
        <taxon>Glomerales</taxon>
        <taxon>Glomeraceae</taxon>
        <taxon>Funneliformis</taxon>
    </lineage>
</organism>
<comment type="caution">
    <text evidence="1">The sequence shown here is derived from an EMBL/GenBank/DDBJ whole genome shotgun (WGS) entry which is preliminary data.</text>
</comment>
<dbReference type="AlphaFoldDB" id="A0A9W4T2E3"/>
<feature type="non-terminal residue" evidence="1">
    <location>
        <position position="94"/>
    </location>
</feature>
<accession>A0A9W4T2E3</accession>
<dbReference type="Proteomes" id="UP001153678">
    <property type="component" value="Unassembled WGS sequence"/>
</dbReference>
<sequence length="94" mass="10796">MPISIARFRQCLQALPDFDNVYKHCQISTMSTSIVRFRQCLQTLSDIDEGVYILSDNAIKKVDRVKLFTLVNRTSVEQGYCWAWNIYNSGKADG</sequence>